<evidence type="ECO:0000256" key="2">
    <source>
        <dbReference type="ARBA" id="ARBA00007613"/>
    </source>
</evidence>
<dbReference type="GO" id="GO:1990281">
    <property type="term" value="C:efflux pump complex"/>
    <property type="evidence" value="ECO:0007669"/>
    <property type="project" value="TreeGrafter"/>
</dbReference>
<dbReference type="Gene3D" id="1.20.1600.10">
    <property type="entry name" value="Outer membrane efflux proteins (OEP)"/>
    <property type="match status" value="1"/>
</dbReference>
<evidence type="ECO:0000313" key="11">
    <source>
        <dbReference type="Proteomes" id="UP000184041"/>
    </source>
</evidence>
<dbReference type="RefSeq" id="WP_073059174.1">
    <property type="nucleotide sequence ID" value="NZ_FQUS01000002.1"/>
</dbReference>
<dbReference type="STRING" id="1194090.SAMN05443144_10220"/>
<evidence type="ECO:0000256" key="3">
    <source>
        <dbReference type="ARBA" id="ARBA00022448"/>
    </source>
</evidence>
<sequence>MRHLYLYPVIIWFGAGLFALPAQAQTGNRLTVAESVKMGLEHSYRLRAAGAEVEGAEAAYRQSRSGRLPAIRGQASYMRLSDNIPEVDYELPGMDTTYTLLPVELDRFYTELSVEQLLFAGGRLNKRIEAADHQAEAAGLMEKQERVEVAFQVREAYWNLYRAQGAHEVLKSAQERVYTHLRNVRNRVEEGAALQTELLNAKTRRSEVRLDQVESRSRVKVARLELNRLLGLPGDAQTVPAAPDEPGASPFGRREMKERAPAQRPDLQALSERVEAREAEIDAVQGEWFPQVSLVGRYVYARPNQYFFAEQDQFRGTWEAGVRLQWNIWSGGQRSAEASRARAQLRKAEAQLADRRSQARVEISRQYLELERAAEAIEVAASSVDAAREAFQSARREYEEGVALSEQVLDAEHAYRKAQARQAEAVADYEIARAAVLSARGQIWGSDGGN</sequence>
<feature type="compositionally biased region" description="Basic and acidic residues" evidence="8">
    <location>
        <begin position="252"/>
        <end position="261"/>
    </location>
</feature>
<name>A0A1M4UFW5_9BACT</name>
<dbReference type="OrthoDB" id="916581at2"/>
<protein>
    <submittedName>
        <fullName evidence="10">Outer membrane protein TolC</fullName>
    </submittedName>
</protein>
<evidence type="ECO:0000256" key="5">
    <source>
        <dbReference type="ARBA" id="ARBA00022692"/>
    </source>
</evidence>
<keyword evidence="11" id="KW-1185">Reference proteome</keyword>
<dbReference type="GO" id="GO:0015562">
    <property type="term" value="F:efflux transmembrane transporter activity"/>
    <property type="evidence" value="ECO:0007669"/>
    <property type="project" value="InterPro"/>
</dbReference>
<keyword evidence="4" id="KW-1134">Transmembrane beta strand</keyword>
<dbReference type="GO" id="GO:0015288">
    <property type="term" value="F:porin activity"/>
    <property type="evidence" value="ECO:0007669"/>
    <property type="project" value="TreeGrafter"/>
</dbReference>
<dbReference type="InterPro" id="IPR051906">
    <property type="entry name" value="TolC-like"/>
</dbReference>
<dbReference type="Proteomes" id="UP000184041">
    <property type="component" value="Unassembled WGS sequence"/>
</dbReference>
<keyword evidence="5" id="KW-0812">Transmembrane</keyword>
<keyword evidence="9" id="KW-0732">Signal</keyword>
<evidence type="ECO:0000256" key="1">
    <source>
        <dbReference type="ARBA" id="ARBA00004442"/>
    </source>
</evidence>
<reference evidence="10 11" key="1">
    <citation type="submission" date="2016-11" db="EMBL/GenBank/DDBJ databases">
        <authorList>
            <person name="Jaros S."/>
            <person name="Januszkiewicz K."/>
            <person name="Wedrychowicz H."/>
        </authorList>
    </citation>
    <scope>NUCLEOTIDE SEQUENCE [LARGE SCALE GENOMIC DNA]</scope>
    <source>
        <strain evidence="10 11">DSM 21986</strain>
    </source>
</reference>
<feature type="signal peptide" evidence="9">
    <location>
        <begin position="1"/>
        <end position="24"/>
    </location>
</feature>
<dbReference type="PANTHER" id="PTHR30026">
    <property type="entry name" value="OUTER MEMBRANE PROTEIN TOLC"/>
    <property type="match status" value="1"/>
</dbReference>
<evidence type="ECO:0000256" key="8">
    <source>
        <dbReference type="SAM" id="MobiDB-lite"/>
    </source>
</evidence>
<evidence type="ECO:0000313" key="10">
    <source>
        <dbReference type="EMBL" id="SHE55470.1"/>
    </source>
</evidence>
<evidence type="ECO:0000256" key="6">
    <source>
        <dbReference type="ARBA" id="ARBA00023136"/>
    </source>
</evidence>
<dbReference type="AlphaFoldDB" id="A0A1M4UFW5"/>
<organism evidence="10 11">
    <name type="scientific">Fodinibius roseus</name>
    <dbReference type="NCBI Taxonomy" id="1194090"/>
    <lineage>
        <taxon>Bacteria</taxon>
        <taxon>Pseudomonadati</taxon>
        <taxon>Balneolota</taxon>
        <taxon>Balneolia</taxon>
        <taxon>Balneolales</taxon>
        <taxon>Balneolaceae</taxon>
        <taxon>Fodinibius</taxon>
    </lineage>
</organism>
<dbReference type="InterPro" id="IPR003423">
    <property type="entry name" value="OMP_efflux"/>
</dbReference>
<evidence type="ECO:0000256" key="9">
    <source>
        <dbReference type="SAM" id="SignalP"/>
    </source>
</evidence>
<proteinExistence type="inferred from homology"/>
<accession>A0A1M4UFW5</accession>
<dbReference type="GO" id="GO:0009279">
    <property type="term" value="C:cell outer membrane"/>
    <property type="evidence" value="ECO:0007669"/>
    <property type="project" value="UniProtKB-SubCell"/>
</dbReference>
<keyword evidence="7" id="KW-0998">Cell outer membrane</keyword>
<evidence type="ECO:0000256" key="4">
    <source>
        <dbReference type="ARBA" id="ARBA00022452"/>
    </source>
</evidence>
<dbReference type="SUPFAM" id="SSF56954">
    <property type="entry name" value="Outer membrane efflux proteins (OEP)"/>
    <property type="match status" value="1"/>
</dbReference>
<dbReference type="Pfam" id="PF02321">
    <property type="entry name" value="OEP"/>
    <property type="match status" value="2"/>
</dbReference>
<feature type="region of interest" description="Disordered" evidence="8">
    <location>
        <begin position="235"/>
        <end position="268"/>
    </location>
</feature>
<keyword evidence="3" id="KW-0813">Transport</keyword>
<dbReference type="PANTHER" id="PTHR30026:SF20">
    <property type="entry name" value="OUTER MEMBRANE PROTEIN TOLC"/>
    <property type="match status" value="1"/>
</dbReference>
<comment type="subcellular location">
    <subcellularLocation>
        <location evidence="1">Cell outer membrane</location>
    </subcellularLocation>
</comment>
<comment type="similarity">
    <text evidence="2">Belongs to the outer membrane factor (OMF) (TC 1.B.17) family.</text>
</comment>
<gene>
    <name evidence="10" type="ORF">SAMN05443144_10220</name>
</gene>
<evidence type="ECO:0000256" key="7">
    <source>
        <dbReference type="ARBA" id="ARBA00023237"/>
    </source>
</evidence>
<feature type="chain" id="PRO_5012296258" evidence="9">
    <location>
        <begin position="25"/>
        <end position="450"/>
    </location>
</feature>
<dbReference type="EMBL" id="FQUS01000002">
    <property type="protein sequence ID" value="SHE55470.1"/>
    <property type="molecule type" value="Genomic_DNA"/>
</dbReference>
<keyword evidence="6" id="KW-0472">Membrane</keyword>